<keyword evidence="1" id="KW-0812">Transmembrane</keyword>
<evidence type="ECO:0000313" key="2">
    <source>
        <dbReference type="EMBL" id="TBO56284.1"/>
    </source>
</evidence>
<feature type="transmembrane region" description="Helical" evidence="1">
    <location>
        <begin position="77"/>
        <end position="97"/>
    </location>
</feature>
<evidence type="ECO:0008006" key="4">
    <source>
        <dbReference type="Google" id="ProtNLM"/>
    </source>
</evidence>
<reference evidence="2 3" key="1">
    <citation type="submission" date="2019-02" db="EMBL/GenBank/DDBJ databases">
        <title>Draft Genome Sequence of Streptomyces sp. AM-2504, identified by 16S rRNA comparative analysis as a Streptomyces Kasugaensis strain.</title>
        <authorList>
            <person name="Napolioni V."/>
            <person name="Giuliodori A.M."/>
            <person name="Spurio R."/>
            <person name="Fabbretti A."/>
        </authorList>
    </citation>
    <scope>NUCLEOTIDE SEQUENCE [LARGE SCALE GENOMIC DNA]</scope>
    <source>
        <strain evidence="2 3">AM-2504</strain>
    </source>
</reference>
<comment type="caution">
    <text evidence="2">The sequence shown here is derived from an EMBL/GenBank/DDBJ whole genome shotgun (WGS) entry which is preliminary data.</text>
</comment>
<feature type="transmembrane region" description="Helical" evidence="1">
    <location>
        <begin position="109"/>
        <end position="130"/>
    </location>
</feature>
<feature type="transmembrane region" description="Helical" evidence="1">
    <location>
        <begin position="136"/>
        <end position="155"/>
    </location>
</feature>
<sequence length="169" mass="19182">MEERRALRRRIRWWLSVFIVCLVLSGLTAFPLVTEVRWLEELLGSAGSPVPEHVPGLMEWLGRTREGLSATDAKYPFVLYGTDWLAFAHLVIAVAFYGPFRDPVRNIWVIEFGMIACAGIIPLALICGSIRGIPFYWQLVDMSFGVFGVIPLLLVRRMIKRLEAYELAA</sequence>
<keyword evidence="1" id="KW-1133">Transmembrane helix</keyword>
<accession>A0A4Q9HN66</accession>
<dbReference type="RefSeq" id="WP_131125417.1">
    <property type="nucleotide sequence ID" value="NZ_SIXH01000361.1"/>
</dbReference>
<evidence type="ECO:0000256" key="1">
    <source>
        <dbReference type="SAM" id="Phobius"/>
    </source>
</evidence>
<dbReference type="EMBL" id="SIXH01000361">
    <property type="protein sequence ID" value="TBO56284.1"/>
    <property type="molecule type" value="Genomic_DNA"/>
</dbReference>
<feature type="transmembrane region" description="Helical" evidence="1">
    <location>
        <begin position="12"/>
        <end position="33"/>
    </location>
</feature>
<keyword evidence="1" id="KW-0472">Membrane</keyword>
<dbReference type="Proteomes" id="UP000292452">
    <property type="component" value="Unassembled WGS sequence"/>
</dbReference>
<dbReference type="AlphaFoldDB" id="A0A4Q9HN66"/>
<gene>
    <name evidence="2" type="ORF">EYS09_28780</name>
</gene>
<name>A0A4Q9HN66_STRKA</name>
<proteinExistence type="predicted"/>
<keyword evidence="3" id="KW-1185">Reference proteome</keyword>
<evidence type="ECO:0000313" key="3">
    <source>
        <dbReference type="Proteomes" id="UP000292452"/>
    </source>
</evidence>
<organism evidence="2 3">
    <name type="scientific">Streptomyces kasugaensis</name>
    <dbReference type="NCBI Taxonomy" id="1946"/>
    <lineage>
        <taxon>Bacteria</taxon>
        <taxon>Bacillati</taxon>
        <taxon>Actinomycetota</taxon>
        <taxon>Actinomycetes</taxon>
        <taxon>Kitasatosporales</taxon>
        <taxon>Streptomycetaceae</taxon>
        <taxon>Streptomyces</taxon>
    </lineage>
</organism>
<protein>
    <recommendedName>
        <fullName evidence="4">Cytoplasmic membrane protein</fullName>
    </recommendedName>
</protein>